<evidence type="ECO:0000256" key="1">
    <source>
        <dbReference type="SAM" id="MobiDB-lite"/>
    </source>
</evidence>
<evidence type="ECO:0000313" key="3">
    <source>
        <dbReference type="Proteomes" id="UP000001072"/>
    </source>
</evidence>
<organism evidence="3">
    <name type="scientific">Melampsora larici-populina (strain 98AG31 / pathotype 3-4-7)</name>
    <name type="common">Poplar leaf rust fungus</name>
    <dbReference type="NCBI Taxonomy" id="747676"/>
    <lineage>
        <taxon>Eukaryota</taxon>
        <taxon>Fungi</taxon>
        <taxon>Dikarya</taxon>
        <taxon>Basidiomycota</taxon>
        <taxon>Pucciniomycotina</taxon>
        <taxon>Pucciniomycetes</taxon>
        <taxon>Pucciniales</taxon>
        <taxon>Melampsoraceae</taxon>
        <taxon>Melampsora</taxon>
    </lineage>
</organism>
<dbReference type="InParanoid" id="F4R3K3"/>
<evidence type="ECO:0000313" key="2">
    <source>
        <dbReference type="EMBL" id="EGG12642.1"/>
    </source>
</evidence>
<sequence>MERNEIEAAFFSRQPFVRHVLHELWTALHNDPNIDSVHINSLNSRLRKSFQERPFPLSESLQALKEVGLTRRLTNLPKRSQHGRWSLTPWAVDSIESELCKLRAQHTTTPAEAILDQLACANLINRTDIPVSLSMKRPNESMSVKGGPSRKSRHNSPADPSIVTRSRNTRRTPGTARRQSQGRRSPPEAGGSLQPRADTWSYLSSELISPHTVDGSSPVHRAERKTQGQIATLQIANEALSEQLKQKDILIEDLEAKLLESIGRNEAERQDNQSQMQSTHSTSYHQPVRNSEEPVIYEITRRQLERYRAQNFALTARVDELVQHVQESDAAKIVLEGNASRLAQEYSNLKAQAEMLSGQLQRSESINAIWKTRTEAQKQKAVEIISSIGESEEEDP</sequence>
<feature type="region of interest" description="Disordered" evidence="1">
    <location>
        <begin position="267"/>
        <end position="288"/>
    </location>
</feature>
<dbReference type="KEGG" id="mlr:MELLADRAFT_58453"/>
<reference evidence="3" key="1">
    <citation type="journal article" date="2011" name="Proc. Natl. Acad. Sci. U.S.A.">
        <title>Obligate biotrophy features unraveled by the genomic analysis of rust fungi.</title>
        <authorList>
            <person name="Duplessis S."/>
            <person name="Cuomo C.A."/>
            <person name="Lin Y.-C."/>
            <person name="Aerts A."/>
            <person name="Tisserant E."/>
            <person name="Veneault-Fourrey C."/>
            <person name="Joly D.L."/>
            <person name="Hacquard S."/>
            <person name="Amselem J."/>
            <person name="Cantarel B.L."/>
            <person name="Chiu R."/>
            <person name="Coutinho P.M."/>
            <person name="Feau N."/>
            <person name="Field M."/>
            <person name="Frey P."/>
            <person name="Gelhaye E."/>
            <person name="Goldberg J."/>
            <person name="Grabherr M.G."/>
            <person name="Kodira C.D."/>
            <person name="Kohler A."/>
            <person name="Kuees U."/>
            <person name="Lindquist E.A."/>
            <person name="Lucas S.M."/>
            <person name="Mago R."/>
            <person name="Mauceli E."/>
            <person name="Morin E."/>
            <person name="Murat C."/>
            <person name="Pangilinan J.L."/>
            <person name="Park R."/>
            <person name="Pearson M."/>
            <person name="Quesneville H."/>
            <person name="Rouhier N."/>
            <person name="Sakthikumar S."/>
            <person name="Salamov A.A."/>
            <person name="Schmutz J."/>
            <person name="Selles B."/>
            <person name="Shapiro H."/>
            <person name="Tanguay P."/>
            <person name="Tuskan G.A."/>
            <person name="Henrissat B."/>
            <person name="Van de Peer Y."/>
            <person name="Rouze P."/>
            <person name="Ellis J.G."/>
            <person name="Dodds P.N."/>
            <person name="Schein J.E."/>
            <person name="Zhong S."/>
            <person name="Hamelin R.C."/>
            <person name="Grigoriev I.V."/>
            <person name="Szabo L.J."/>
            <person name="Martin F."/>
        </authorList>
    </citation>
    <scope>NUCLEOTIDE SEQUENCE [LARGE SCALE GENOMIC DNA]</scope>
    <source>
        <strain evidence="3">98AG31 / pathotype 3-4-7</strain>
    </source>
</reference>
<feature type="region of interest" description="Disordered" evidence="1">
    <location>
        <begin position="134"/>
        <end position="196"/>
    </location>
</feature>
<feature type="compositionally biased region" description="Polar residues" evidence="1">
    <location>
        <begin position="272"/>
        <end position="288"/>
    </location>
</feature>
<dbReference type="Proteomes" id="UP000001072">
    <property type="component" value="Unassembled WGS sequence"/>
</dbReference>
<accession>F4R3K3</accession>
<name>F4R3K3_MELLP</name>
<dbReference type="VEuPathDB" id="FungiDB:MELLADRAFT_58453"/>
<dbReference type="AlphaFoldDB" id="F4R3K3"/>
<protein>
    <submittedName>
        <fullName evidence="2">Uncharacterized protein</fullName>
    </submittedName>
</protein>
<dbReference type="EMBL" id="GL883090">
    <property type="protein sequence ID" value="EGG12642.1"/>
    <property type="molecule type" value="Genomic_DNA"/>
</dbReference>
<gene>
    <name evidence="2" type="ORF">MELLADRAFT_58453</name>
</gene>
<dbReference type="RefSeq" id="XP_007403580.1">
    <property type="nucleotide sequence ID" value="XM_007403518.1"/>
</dbReference>
<dbReference type="GeneID" id="18929187"/>
<keyword evidence="3" id="KW-1185">Reference proteome</keyword>
<proteinExistence type="predicted"/>
<dbReference type="OrthoDB" id="10339494at2759"/>
<dbReference type="HOGENOM" id="CLU_696531_0_0_1"/>